<evidence type="ECO:0000256" key="1">
    <source>
        <dbReference type="SAM" id="MobiDB-lite"/>
    </source>
</evidence>
<evidence type="ECO:0000313" key="2">
    <source>
        <dbReference type="EMBL" id="GIY38187.1"/>
    </source>
</evidence>
<sequence length="196" mass="22152">MSHCYGNSGNNSGQLRRCLRFLRAGSRRNWKSNPVWVSAVGAYFNYLSSGAILRSSTSLPSFRVRARFLGDLKLLIFIAVQSARFTIGSLQHGMNCVRRCNGDLCRSWMVLDCSARPQIIISCRVNGSGMAGVSQNNREPSRTRRHKSPLQRRTQFIPYCKDFVNRAIGTRTQMVSSHPSEFPNTETRQDVNSFLI</sequence>
<evidence type="ECO:0000313" key="3">
    <source>
        <dbReference type="Proteomes" id="UP001054945"/>
    </source>
</evidence>
<proteinExistence type="predicted"/>
<gene>
    <name evidence="2" type="ORF">CEXT_268401</name>
</gene>
<reference evidence="2 3" key="1">
    <citation type="submission" date="2021-06" db="EMBL/GenBank/DDBJ databases">
        <title>Caerostris extrusa draft genome.</title>
        <authorList>
            <person name="Kono N."/>
            <person name="Arakawa K."/>
        </authorList>
    </citation>
    <scope>NUCLEOTIDE SEQUENCE [LARGE SCALE GENOMIC DNA]</scope>
</reference>
<dbReference type="EMBL" id="BPLR01010270">
    <property type="protein sequence ID" value="GIY38187.1"/>
    <property type="molecule type" value="Genomic_DNA"/>
</dbReference>
<feature type="region of interest" description="Disordered" evidence="1">
    <location>
        <begin position="131"/>
        <end position="150"/>
    </location>
</feature>
<name>A0AAV4T0K2_CAEEX</name>
<comment type="caution">
    <text evidence="2">The sequence shown here is derived from an EMBL/GenBank/DDBJ whole genome shotgun (WGS) entry which is preliminary data.</text>
</comment>
<accession>A0AAV4T0K2</accession>
<feature type="region of interest" description="Disordered" evidence="1">
    <location>
        <begin position="174"/>
        <end position="196"/>
    </location>
</feature>
<protein>
    <submittedName>
        <fullName evidence="2">Uncharacterized protein</fullName>
    </submittedName>
</protein>
<dbReference type="Proteomes" id="UP001054945">
    <property type="component" value="Unassembled WGS sequence"/>
</dbReference>
<organism evidence="2 3">
    <name type="scientific">Caerostris extrusa</name>
    <name type="common">Bark spider</name>
    <name type="synonym">Caerostris bankana</name>
    <dbReference type="NCBI Taxonomy" id="172846"/>
    <lineage>
        <taxon>Eukaryota</taxon>
        <taxon>Metazoa</taxon>
        <taxon>Ecdysozoa</taxon>
        <taxon>Arthropoda</taxon>
        <taxon>Chelicerata</taxon>
        <taxon>Arachnida</taxon>
        <taxon>Araneae</taxon>
        <taxon>Araneomorphae</taxon>
        <taxon>Entelegynae</taxon>
        <taxon>Araneoidea</taxon>
        <taxon>Araneidae</taxon>
        <taxon>Caerostris</taxon>
    </lineage>
</organism>
<keyword evidence="3" id="KW-1185">Reference proteome</keyword>
<dbReference type="AlphaFoldDB" id="A0AAV4T0K2"/>